<sequence length="169" mass="18750">MCCRRNQRRAPVAVTLAGAAYEKYLQHKSQKPLDVQDSTSIDSSRSTTVFQVQAANRPHLQALSTQSPEASPPSYEAVVNRAAMPDEPVIGYTKDGKPVPRSPIEDNDSVYSSDEASSLSSQSHAIAGIPEGMTWWQAYRARKAERREAWRAEKAEWRALKRVARGSCC</sequence>
<name>A0A9Q9AXM5_9PEZI</name>
<accession>A0A9Q9AXM5</accession>
<evidence type="ECO:0000313" key="3">
    <source>
        <dbReference type="Proteomes" id="UP001056384"/>
    </source>
</evidence>
<gene>
    <name evidence="2" type="ORF">Slin15195_G103240</name>
</gene>
<evidence type="ECO:0000256" key="1">
    <source>
        <dbReference type="SAM" id="MobiDB-lite"/>
    </source>
</evidence>
<dbReference type="EMBL" id="CP099426">
    <property type="protein sequence ID" value="USW57005.1"/>
    <property type="molecule type" value="Genomic_DNA"/>
</dbReference>
<organism evidence="2 3">
    <name type="scientific">Septoria linicola</name>
    <dbReference type="NCBI Taxonomy" id="215465"/>
    <lineage>
        <taxon>Eukaryota</taxon>
        <taxon>Fungi</taxon>
        <taxon>Dikarya</taxon>
        <taxon>Ascomycota</taxon>
        <taxon>Pezizomycotina</taxon>
        <taxon>Dothideomycetes</taxon>
        <taxon>Dothideomycetidae</taxon>
        <taxon>Mycosphaerellales</taxon>
        <taxon>Mycosphaerellaceae</taxon>
        <taxon>Septoria</taxon>
    </lineage>
</organism>
<evidence type="ECO:0000313" key="2">
    <source>
        <dbReference type="EMBL" id="USW57005.1"/>
    </source>
</evidence>
<dbReference type="AlphaFoldDB" id="A0A9Q9AXM5"/>
<feature type="region of interest" description="Disordered" evidence="1">
    <location>
        <begin position="86"/>
        <end position="115"/>
    </location>
</feature>
<reference evidence="2" key="1">
    <citation type="submission" date="2022-06" db="EMBL/GenBank/DDBJ databases">
        <title>Complete genome sequences of two strains of the flax pathogen Septoria linicola.</title>
        <authorList>
            <person name="Lapalu N."/>
            <person name="Simon A."/>
            <person name="Demenou B."/>
            <person name="Paumier D."/>
            <person name="Guillot M.-P."/>
            <person name="Gout L."/>
            <person name="Valade R."/>
        </authorList>
    </citation>
    <scope>NUCLEOTIDE SEQUENCE</scope>
    <source>
        <strain evidence="2">SE15195</strain>
    </source>
</reference>
<keyword evidence="3" id="KW-1185">Reference proteome</keyword>
<protein>
    <submittedName>
        <fullName evidence="2">Uncharacterized protein</fullName>
    </submittedName>
</protein>
<proteinExistence type="predicted"/>
<dbReference type="Proteomes" id="UP001056384">
    <property type="component" value="Chromosome 9"/>
</dbReference>